<keyword evidence="6 10" id="KW-0949">S-adenosyl-L-methionine</keyword>
<dbReference type="EMBL" id="QXFU01002578">
    <property type="protein sequence ID" value="KAE8984044.1"/>
    <property type="molecule type" value="Genomic_DNA"/>
</dbReference>
<comment type="similarity">
    <text evidence="2 10">Belongs to the class VI-like SAM-binding methyltransferase superfamily. Isoprenylcysteine carboxyl methyltransferase family.</text>
</comment>
<comment type="subcellular location">
    <subcellularLocation>
        <location evidence="10">Endoplasmic reticulum membrane</location>
        <topology evidence="10">Multi-pass membrane protein</topology>
    </subcellularLocation>
    <subcellularLocation>
        <location evidence="1">Membrane</location>
        <topology evidence="1">Multi-pass membrane protein</topology>
    </subcellularLocation>
</comment>
<evidence type="ECO:0000313" key="14">
    <source>
        <dbReference type="Proteomes" id="UP000429607"/>
    </source>
</evidence>
<protein>
    <recommendedName>
        <fullName evidence="3 10">Protein-S-isoprenylcysteine O-methyltransferase</fullName>
        <ecNumber evidence="3 10">2.1.1.100</ecNumber>
    </recommendedName>
</protein>
<dbReference type="InterPro" id="IPR025770">
    <property type="entry name" value="PPMT_MeTrfase"/>
</dbReference>
<feature type="transmembrane region" description="Helical" evidence="10">
    <location>
        <begin position="12"/>
        <end position="36"/>
    </location>
</feature>
<keyword evidence="10" id="KW-0256">Endoplasmic reticulum</keyword>
<dbReference type="GO" id="GO:0032259">
    <property type="term" value="P:methylation"/>
    <property type="evidence" value="ECO:0007669"/>
    <property type="project" value="UniProtKB-KW"/>
</dbReference>
<dbReference type="Proteomes" id="UP000429607">
    <property type="component" value="Unassembled WGS sequence"/>
</dbReference>
<dbReference type="GO" id="GO:0004671">
    <property type="term" value="F:protein C-terminal S-isoprenylcysteine carboxyl O-methyltransferase activity"/>
    <property type="evidence" value="ECO:0007669"/>
    <property type="project" value="UniProtKB-EC"/>
</dbReference>
<evidence type="ECO:0000313" key="13">
    <source>
        <dbReference type="EMBL" id="KAE9295926.1"/>
    </source>
</evidence>
<dbReference type="Proteomes" id="UP000434957">
    <property type="component" value="Unassembled WGS sequence"/>
</dbReference>
<keyword evidence="9 10" id="KW-0472">Membrane</keyword>
<dbReference type="EMBL" id="QXFT01002591">
    <property type="protein sequence ID" value="KAE9295926.1"/>
    <property type="molecule type" value="Genomic_DNA"/>
</dbReference>
<evidence type="ECO:0000256" key="3">
    <source>
        <dbReference type="ARBA" id="ARBA00012151"/>
    </source>
</evidence>
<dbReference type="Pfam" id="PF04140">
    <property type="entry name" value="ICMT"/>
    <property type="match status" value="1"/>
</dbReference>
<evidence type="ECO:0000313" key="15">
    <source>
        <dbReference type="Proteomes" id="UP000434957"/>
    </source>
</evidence>
<evidence type="ECO:0000313" key="11">
    <source>
        <dbReference type="EMBL" id="KAE8984044.1"/>
    </source>
</evidence>
<comment type="caution">
    <text evidence="12">The sequence shown here is derived from an EMBL/GenBank/DDBJ whole genome shotgun (WGS) entry which is preliminary data.</text>
</comment>
<name>A0A6A3IVW3_9STRA</name>
<dbReference type="GO" id="GO:0005789">
    <property type="term" value="C:endoplasmic reticulum membrane"/>
    <property type="evidence" value="ECO:0007669"/>
    <property type="project" value="UniProtKB-SubCell"/>
</dbReference>
<dbReference type="Proteomes" id="UP000435112">
    <property type="component" value="Unassembled WGS sequence"/>
</dbReference>
<sequence length="245" mass="28081">MLRSEAFRSDRGLGKVALAAFGLGVFMTLHVSLLLYTELVALDASAGDATVSARWRCVEQWSLYGLALGFFHLMEFMLTAAYRPANVSYESFLLNHSREYHLAVLFSCVEFWLELYFVPEWKLHALVRPVGIALVVVGQFFRISAMSTAASNFSHRIEYLKRKEHKLVTHGVYRFIRHPSYLGWFWWIVGSQILQGNPLCAVGYSIVSWSFFHDRIPYEEQLLLAFFPDEYPAYKASTISGIPFV</sequence>
<dbReference type="InterPro" id="IPR007269">
    <property type="entry name" value="ICMT_MeTrfase"/>
</dbReference>
<dbReference type="Gene3D" id="1.20.120.1630">
    <property type="match status" value="1"/>
</dbReference>
<evidence type="ECO:0000256" key="9">
    <source>
        <dbReference type="ARBA" id="ARBA00023136"/>
    </source>
</evidence>
<gene>
    <name evidence="12" type="ORF">PR001_g22633</name>
    <name evidence="11" type="ORF">PR002_g23071</name>
    <name evidence="13" type="ORF">PR003_g23877</name>
</gene>
<evidence type="ECO:0000256" key="1">
    <source>
        <dbReference type="ARBA" id="ARBA00004141"/>
    </source>
</evidence>
<proteinExistence type="inferred from homology"/>
<evidence type="ECO:0000256" key="7">
    <source>
        <dbReference type="ARBA" id="ARBA00022692"/>
    </source>
</evidence>
<dbReference type="PANTHER" id="PTHR12714:SF9">
    <property type="entry name" value="PROTEIN-S-ISOPRENYLCYSTEINE O-METHYLTRANSFERASE"/>
    <property type="match status" value="1"/>
</dbReference>
<dbReference type="OrthoDB" id="422086at2759"/>
<accession>A0A6A3IVW3</accession>
<evidence type="ECO:0000256" key="5">
    <source>
        <dbReference type="ARBA" id="ARBA00022679"/>
    </source>
</evidence>
<evidence type="ECO:0000256" key="4">
    <source>
        <dbReference type="ARBA" id="ARBA00022603"/>
    </source>
</evidence>
<organism evidence="12 14">
    <name type="scientific">Phytophthora rubi</name>
    <dbReference type="NCBI Taxonomy" id="129364"/>
    <lineage>
        <taxon>Eukaryota</taxon>
        <taxon>Sar</taxon>
        <taxon>Stramenopiles</taxon>
        <taxon>Oomycota</taxon>
        <taxon>Peronosporomycetes</taxon>
        <taxon>Peronosporales</taxon>
        <taxon>Peronosporaceae</taxon>
        <taxon>Phytophthora</taxon>
    </lineage>
</organism>
<evidence type="ECO:0000256" key="6">
    <source>
        <dbReference type="ARBA" id="ARBA00022691"/>
    </source>
</evidence>
<evidence type="ECO:0000313" key="16">
    <source>
        <dbReference type="Proteomes" id="UP000435112"/>
    </source>
</evidence>
<comment type="caution">
    <text evidence="10">Lacks conserved residue(s) required for the propagation of feature annotation.</text>
</comment>
<keyword evidence="8 10" id="KW-1133">Transmembrane helix</keyword>
<reference evidence="14 16" key="1">
    <citation type="submission" date="2018-09" db="EMBL/GenBank/DDBJ databases">
        <title>Genomic investigation of the strawberry pathogen Phytophthora fragariae indicates pathogenicity is determined by transcriptional variation in three key races.</title>
        <authorList>
            <person name="Adams T.M."/>
            <person name="Armitage A.D."/>
            <person name="Sobczyk M.K."/>
            <person name="Bates H.J."/>
            <person name="Dunwell J.M."/>
            <person name="Nellist C.F."/>
            <person name="Harrison R.J."/>
        </authorList>
    </citation>
    <scope>NUCLEOTIDE SEQUENCE [LARGE SCALE GENOMIC DNA]</scope>
    <source>
        <strain evidence="12 14">SCRP249</strain>
        <strain evidence="11 16">SCRP324</strain>
        <strain evidence="13 15">SCRP333</strain>
    </source>
</reference>
<dbReference type="PROSITE" id="PS51564">
    <property type="entry name" value="SAM_ICMT"/>
    <property type="match status" value="1"/>
</dbReference>
<keyword evidence="7 10" id="KW-0812">Transmembrane</keyword>
<dbReference type="AlphaFoldDB" id="A0A6A3IVW3"/>
<dbReference type="EMBL" id="QXFV01002545">
    <property type="protein sequence ID" value="KAE8986310.1"/>
    <property type="molecule type" value="Genomic_DNA"/>
</dbReference>
<comment type="catalytic activity">
    <reaction evidence="10">
        <text>[protein]-C-terminal S-[(2E,6E)-farnesyl]-L-cysteine + S-adenosyl-L-methionine = [protein]-C-terminal S-[(2E,6E)-farnesyl]-L-cysteine methyl ester + S-adenosyl-L-homocysteine</text>
        <dbReference type="Rhea" id="RHEA:21672"/>
        <dbReference type="Rhea" id="RHEA-COMP:12125"/>
        <dbReference type="Rhea" id="RHEA-COMP:12126"/>
        <dbReference type="ChEBI" id="CHEBI:57856"/>
        <dbReference type="ChEBI" id="CHEBI:59789"/>
        <dbReference type="ChEBI" id="CHEBI:90510"/>
        <dbReference type="ChEBI" id="CHEBI:90511"/>
        <dbReference type="EC" id="2.1.1.100"/>
    </reaction>
</comment>
<evidence type="ECO:0000313" key="12">
    <source>
        <dbReference type="EMBL" id="KAE8986310.1"/>
    </source>
</evidence>
<evidence type="ECO:0000256" key="2">
    <source>
        <dbReference type="ARBA" id="ARBA00009140"/>
    </source>
</evidence>
<evidence type="ECO:0000256" key="10">
    <source>
        <dbReference type="RuleBase" id="RU362022"/>
    </source>
</evidence>
<dbReference type="PANTHER" id="PTHR12714">
    <property type="entry name" value="PROTEIN-S ISOPRENYLCYSTEINE O-METHYLTRANSFERASE"/>
    <property type="match status" value="1"/>
</dbReference>
<keyword evidence="4 10" id="KW-0489">Methyltransferase</keyword>
<evidence type="ECO:0000256" key="8">
    <source>
        <dbReference type="ARBA" id="ARBA00022989"/>
    </source>
</evidence>
<keyword evidence="5" id="KW-0808">Transferase</keyword>
<dbReference type="EC" id="2.1.1.100" evidence="3 10"/>
<keyword evidence="15" id="KW-1185">Reference proteome</keyword>